<reference evidence="2" key="1">
    <citation type="submission" date="2019-09" db="EMBL/GenBank/DDBJ databases">
        <title>Distinct polysaccharide growth profiles of human intestinal Prevotella copri isolates.</title>
        <authorList>
            <person name="Fehlner-Peach H."/>
            <person name="Magnabosco C."/>
            <person name="Raghavan V."/>
            <person name="Scher J.U."/>
            <person name="Tett A."/>
            <person name="Cox L.M."/>
            <person name="Gottsegen C."/>
            <person name="Watters A."/>
            <person name="Wiltshire- Gordon J.D."/>
            <person name="Segata N."/>
            <person name="Bonneau R."/>
            <person name="Littman D.R."/>
        </authorList>
    </citation>
    <scope>NUCLEOTIDE SEQUENCE [LARGE SCALE GENOMIC DNA]</scope>
    <source>
        <strain evidence="2">BU41712</strain>
    </source>
</reference>
<dbReference type="InterPro" id="IPR007358">
    <property type="entry name" value="Nucleoid_associated_NdpA"/>
</dbReference>
<name>A0AA90URT2_9BACT</name>
<dbReference type="Pfam" id="PF04245">
    <property type="entry name" value="NA37"/>
    <property type="match status" value="1"/>
</dbReference>
<evidence type="ECO:0000313" key="1">
    <source>
        <dbReference type="EMBL" id="MQN77281.1"/>
    </source>
</evidence>
<dbReference type="AlphaFoldDB" id="A0AA90URT2"/>
<dbReference type="EMBL" id="VZBZ01000072">
    <property type="protein sequence ID" value="MQN77281.1"/>
    <property type="molecule type" value="Genomic_DNA"/>
</dbReference>
<proteinExistence type="predicted"/>
<dbReference type="RefSeq" id="WP_153092483.1">
    <property type="nucleotide sequence ID" value="NZ_VZBX01000033.1"/>
</dbReference>
<evidence type="ECO:0000313" key="2">
    <source>
        <dbReference type="Proteomes" id="UP000423156"/>
    </source>
</evidence>
<comment type="caution">
    <text evidence="1">The sequence shown here is derived from an EMBL/GenBank/DDBJ whole genome shotgun (WGS) entry which is preliminary data.</text>
</comment>
<dbReference type="GO" id="GO:0009295">
    <property type="term" value="C:nucleoid"/>
    <property type="evidence" value="ECO:0007669"/>
    <property type="project" value="InterPro"/>
</dbReference>
<accession>A0AA90URT2</accession>
<dbReference type="Proteomes" id="UP000423156">
    <property type="component" value="Unassembled WGS sequence"/>
</dbReference>
<gene>
    <name evidence="1" type="ORF">F7D71_05260</name>
</gene>
<sequence length="341" mass="39359">MKIKIGNISHMIVHYVGNKSRDEGVSFSEKELDFTDISSDITSMLIKSFDTKEPCHFYFESTLALNPIYTFVKTIFEDASRFQEQSEFIAKILYEKTSHPMTKSGELNIVYLSDCEIDDKKTDAIAMLKTENKQPAYQYFQTEHGYEIKKSEVISFSKVEKGCLIFNINEENGYVVFSVDKKSKGIQSKYWKDDFLHIMTDATSYSQTKNLLNSCKAFIADNYSDESKVEKANLISKVRKTLEQTETVSVNEFSKEIFGEDGLDKQFESYLSSKDNPCQMQENDIHIEMPLVKKKNSLPKTTLYLDSNFEINILGGHDKIVQGFDEAAGMNYYQFFYNREK</sequence>
<protein>
    <submittedName>
        <fullName evidence="1">Nucleoid-associated protein</fullName>
    </submittedName>
</protein>
<organism evidence="1 2">
    <name type="scientific">Segatella copri</name>
    <dbReference type="NCBI Taxonomy" id="165179"/>
    <lineage>
        <taxon>Bacteria</taxon>
        <taxon>Pseudomonadati</taxon>
        <taxon>Bacteroidota</taxon>
        <taxon>Bacteroidia</taxon>
        <taxon>Bacteroidales</taxon>
        <taxon>Prevotellaceae</taxon>
        <taxon>Segatella</taxon>
    </lineage>
</organism>